<feature type="domain" description="Bacterial bifunctional deaminase-reductase C-terminal" evidence="1">
    <location>
        <begin position="3"/>
        <end position="180"/>
    </location>
</feature>
<accession>A0A5B6TIM1</accession>
<dbReference type="Gene3D" id="3.40.430.10">
    <property type="entry name" value="Dihydrofolate Reductase, subunit A"/>
    <property type="match status" value="1"/>
</dbReference>
<evidence type="ECO:0000259" key="1">
    <source>
        <dbReference type="Pfam" id="PF01872"/>
    </source>
</evidence>
<reference evidence="2 3" key="1">
    <citation type="submission" date="2019-07" db="EMBL/GenBank/DDBJ databases">
        <title>Rufibacter sp. nov., isolated from lake sediment.</title>
        <authorList>
            <person name="Qu J.-H."/>
        </authorList>
    </citation>
    <scope>NUCLEOTIDE SEQUENCE [LARGE SCALE GENOMIC DNA]</scope>
    <source>
        <strain evidence="2 3">NBS58-1</strain>
    </source>
</reference>
<dbReference type="PANTHER" id="PTHR38011">
    <property type="entry name" value="DIHYDROFOLATE REDUCTASE FAMILY PROTEIN (AFU_ORTHOLOGUE AFUA_8G06820)"/>
    <property type="match status" value="1"/>
</dbReference>
<dbReference type="RefSeq" id="WP_149088864.1">
    <property type="nucleotide sequence ID" value="NZ_VKKY01000001.1"/>
</dbReference>
<dbReference type="InterPro" id="IPR050765">
    <property type="entry name" value="Riboflavin_Biosynth_HTPR"/>
</dbReference>
<organism evidence="2 3">
    <name type="scientific">Rufibacter hautae</name>
    <dbReference type="NCBI Taxonomy" id="2595005"/>
    <lineage>
        <taxon>Bacteria</taxon>
        <taxon>Pseudomonadati</taxon>
        <taxon>Bacteroidota</taxon>
        <taxon>Cytophagia</taxon>
        <taxon>Cytophagales</taxon>
        <taxon>Hymenobacteraceae</taxon>
        <taxon>Rufibacter</taxon>
    </lineage>
</organism>
<sequence length="190" mass="21308">MRKLKLQVQMTVDGFIAGPNGEMDWMVWNWDESLNSYVHALTKPVDTIVLGRKLAEGFIPTWTSTLENPETADEFARKMVETPKVVFTKTLDKSEWAATELATGDLVEEITKIKAQEGRDIIAYGGGTFVSSLIKAGLIDEFHLFVNPVALGQGMPIFKDLEQRQNLTLVKTQQFECGITVLNYVPRQEA</sequence>
<dbReference type="GO" id="GO:0008703">
    <property type="term" value="F:5-amino-6-(5-phosphoribosylamino)uracil reductase activity"/>
    <property type="evidence" value="ECO:0007669"/>
    <property type="project" value="InterPro"/>
</dbReference>
<dbReference type="InterPro" id="IPR002734">
    <property type="entry name" value="RibDG_C"/>
</dbReference>
<comment type="caution">
    <text evidence="2">The sequence shown here is derived from an EMBL/GenBank/DDBJ whole genome shotgun (WGS) entry which is preliminary data.</text>
</comment>
<proteinExistence type="predicted"/>
<dbReference type="GO" id="GO:0009231">
    <property type="term" value="P:riboflavin biosynthetic process"/>
    <property type="evidence" value="ECO:0007669"/>
    <property type="project" value="InterPro"/>
</dbReference>
<evidence type="ECO:0000313" key="2">
    <source>
        <dbReference type="EMBL" id="KAA3439219.1"/>
    </source>
</evidence>
<gene>
    <name evidence="2" type="ORF">FOA19_00600</name>
</gene>
<evidence type="ECO:0000313" key="3">
    <source>
        <dbReference type="Proteomes" id="UP000324133"/>
    </source>
</evidence>
<name>A0A5B6TIM1_9BACT</name>
<dbReference type="Proteomes" id="UP000324133">
    <property type="component" value="Unassembled WGS sequence"/>
</dbReference>
<dbReference type="PANTHER" id="PTHR38011:SF11">
    <property type="entry name" value="2,5-DIAMINO-6-RIBOSYLAMINO-4(3H)-PYRIMIDINONE 5'-PHOSPHATE REDUCTASE"/>
    <property type="match status" value="1"/>
</dbReference>
<keyword evidence="3" id="KW-1185">Reference proteome</keyword>
<dbReference type="EMBL" id="VKKY01000001">
    <property type="protein sequence ID" value="KAA3439219.1"/>
    <property type="molecule type" value="Genomic_DNA"/>
</dbReference>
<dbReference type="Pfam" id="PF01872">
    <property type="entry name" value="RibD_C"/>
    <property type="match status" value="1"/>
</dbReference>
<dbReference type="InterPro" id="IPR024072">
    <property type="entry name" value="DHFR-like_dom_sf"/>
</dbReference>
<dbReference type="AlphaFoldDB" id="A0A5B6TIM1"/>
<protein>
    <submittedName>
        <fullName evidence="2">Dihydrofolate reductase family protein</fullName>
    </submittedName>
</protein>
<dbReference type="OrthoDB" id="195113at2"/>
<dbReference type="SUPFAM" id="SSF53597">
    <property type="entry name" value="Dihydrofolate reductase-like"/>
    <property type="match status" value="1"/>
</dbReference>